<name>A0A1G2MPM4_9BACT</name>
<protein>
    <recommendedName>
        <fullName evidence="3">DUF2283 domain-containing protein</fullName>
    </recommendedName>
</protein>
<dbReference type="AlphaFoldDB" id="A0A1G2MPM4"/>
<dbReference type="InterPro" id="IPR019270">
    <property type="entry name" value="DUF2283"/>
</dbReference>
<dbReference type="STRING" id="1802312.A3C06_03295"/>
<gene>
    <name evidence="1" type="ORF">A3C06_03295</name>
</gene>
<dbReference type="PANTHER" id="PTHR37029">
    <property type="entry name" value="SSR1768 PROTEIN"/>
    <property type="match status" value="1"/>
</dbReference>
<organism evidence="1 2">
    <name type="scientific">Candidatus Taylorbacteria bacterium RIFCSPHIGHO2_02_FULL_46_13</name>
    <dbReference type="NCBI Taxonomy" id="1802312"/>
    <lineage>
        <taxon>Bacteria</taxon>
        <taxon>Candidatus Tayloriibacteriota</taxon>
    </lineage>
</organism>
<accession>A0A1G2MPM4</accession>
<dbReference type="PANTHER" id="PTHR37029:SF1">
    <property type="entry name" value="SSR1768 PROTEIN"/>
    <property type="match status" value="1"/>
</dbReference>
<comment type="caution">
    <text evidence="1">The sequence shown here is derived from an EMBL/GenBank/DDBJ whole genome shotgun (WGS) entry which is preliminary data.</text>
</comment>
<evidence type="ECO:0000313" key="1">
    <source>
        <dbReference type="EMBL" id="OHA25847.1"/>
    </source>
</evidence>
<dbReference type="EMBL" id="MHRQ01000032">
    <property type="protein sequence ID" value="OHA25847.1"/>
    <property type="molecule type" value="Genomic_DNA"/>
</dbReference>
<sequence>MKISYDKTADAMYIRLRDGKIKGTVKVNDRLMIDVDTKGNTVGVELLDASFQLSQKSVKNLEKNFMRGVPVEITATTPA</sequence>
<evidence type="ECO:0000313" key="2">
    <source>
        <dbReference type="Proteomes" id="UP000177565"/>
    </source>
</evidence>
<proteinExistence type="predicted"/>
<dbReference type="Pfam" id="PF10049">
    <property type="entry name" value="DUF2283"/>
    <property type="match status" value="1"/>
</dbReference>
<evidence type="ECO:0008006" key="3">
    <source>
        <dbReference type="Google" id="ProtNLM"/>
    </source>
</evidence>
<reference evidence="1 2" key="1">
    <citation type="journal article" date="2016" name="Nat. Commun.">
        <title>Thousands of microbial genomes shed light on interconnected biogeochemical processes in an aquifer system.</title>
        <authorList>
            <person name="Anantharaman K."/>
            <person name="Brown C.T."/>
            <person name="Hug L.A."/>
            <person name="Sharon I."/>
            <person name="Castelle C.J."/>
            <person name="Probst A.J."/>
            <person name="Thomas B.C."/>
            <person name="Singh A."/>
            <person name="Wilkins M.J."/>
            <person name="Karaoz U."/>
            <person name="Brodie E.L."/>
            <person name="Williams K.H."/>
            <person name="Hubbard S.S."/>
            <person name="Banfield J.F."/>
        </authorList>
    </citation>
    <scope>NUCLEOTIDE SEQUENCE [LARGE SCALE GENOMIC DNA]</scope>
</reference>
<dbReference type="Proteomes" id="UP000177565">
    <property type="component" value="Unassembled WGS sequence"/>
</dbReference>